<dbReference type="InterPro" id="IPR000058">
    <property type="entry name" value="Znf_AN1"/>
</dbReference>
<comment type="function">
    <text evidence="1">May be involved in environmental stress response.</text>
</comment>
<evidence type="ECO:0000256" key="4">
    <source>
        <dbReference type="ARBA" id="ARBA00022833"/>
    </source>
</evidence>
<dbReference type="Gene3D" id="4.10.1110.10">
    <property type="entry name" value="AN1-like Zinc finger"/>
    <property type="match status" value="1"/>
</dbReference>
<dbReference type="GO" id="GO:0008270">
    <property type="term" value="F:zinc ion binding"/>
    <property type="evidence" value="ECO:0007669"/>
    <property type="project" value="UniProtKB-KW"/>
</dbReference>
<dbReference type="InterPro" id="IPR005162">
    <property type="entry name" value="Retrotrans_gag_dom"/>
</dbReference>
<evidence type="ECO:0000256" key="2">
    <source>
        <dbReference type="ARBA" id="ARBA00022723"/>
    </source>
</evidence>
<feature type="coiled-coil region" evidence="6">
    <location>
        <begin position="495"/>
        <end position="522"/>
    </location>
</feature>
<dbReference type="AlphaFoldDB" id="A0A2G2VDU0"/>
<dbReference type="SMART" id="SM00154">
    <property type="entry name" value="ZnF_AN1"/>
    <property type="match status" value="1"/>
</dbReference>
<dbReference type="PROSITE" id="PS51039">
    <property type="entry name" value="ZF_AN1"/>
    <property type="match status" value="1"/>
</dbReference>
<proteinExistence type="predicted"/>
<gene>
    <name evidence="9" type="ORF">CQW23_27445</name>
</gene>
<evidence type="ECO:0000259" key="8">
    <source>
        <dbReference type="PROSITE" id="PS51039"/>
    </source>
</evidence>
<name>A0A2G2VDU0_CAPBA</name>
<sequence>MNMCSKCQKDMILLKQEHAKLAAASNKDIARRSSSNDESELVLASAAVASVDLASMISQVKSKEGLKKCTACRKRVGLMGFSCKYGDPFCAVHHYSDKHNCPFDYTNAGTNDEDFSTLWTYGQQRKTSYKREGSFWTESDACLVECMPNTRSSSQPLLPINPEPHLIGRMDAQRNVKRRAAQLEQARLAALAAAQVHQQNIDNPGEIVPERRDVQAPFDDDDDDLDGAGATGAIIPPPLAPGAKFNIISTMIQLLQLKGLFGGLAGDDPNMHLINFISTCKSFDNSGVGQNAIRLHLSPLSLSGVANLWLNGLTPDSITNWRQLKDAFLERFFLPSKRAQLRDEISNFRMFATKALHETWERFKKKLMWCPNYQMTNIHLMEILYRALNSVTKPVVDNAAGGSFTDLTFIEASDMLDCMTKKIRAWNTRDSVVASSTVSIGMTAEQRRREEERDQDMAHVKMQMDLLTKSGLYVPPGNREVAASGSGKMSMEDIMAKLLKRVEATNTGVAELEQQVSQLSAAFNQRKVGTLPSDTMQNPRNDGSCMAITTRSGKVLENPSKGKQVADNTEENVIEADYDDSVEAENQNENVHDTTPRSHQPE</sequence>
<dbReference type="EMBL" id="MLFT02000012">
    <property type="protein sequence ID" value="PHT31108.1"/>
    <property type="molecule type" value="Genomic_DNA"/>
</dbReference>
<keyword evidence="2" id="KW-0479">Metal-binding</keyword>
<evidence type="ECO:0000256" key="6">
    <source>
        <dbReference type="SAM" id="Coils"/>
    </source>
</evidence>
<feature type="compositionally biased region" description="Acidic residues" evidence="7">
    <location>
        <begin position="568"/>
        <end position="583"/>
    </location>
</feature>
<evidence type="ECO:0000256" key="1">
    <source>
        <dbReference type="ARBA" id="ARBA00003732"/>
    </source>
</evidence>
<evidence type="ECO:0000313" key="9">
    <source>
        <dbReference type="EMBL" id="PHT31108.1"/>
    </source>
</evidence>
<dbReference type="OrthoDB" id="1227250at2759"/>
<protein>
    <recommendedName>
        <fullName evidence="8">AN1-type domain-containing protein</fullName>
    </recommendedName>
</protein>
<dbReference type="InterPro" id="IPR035896">
    <property type="entry name" value="AN1-like_Znf"/>
</dbReference>
<dbReference type="PANTHER" id="PTHR33223">
    <property type="entry name" value="CCHC-TYPE DOMAIN-CONTAINING PROTEIN"/>
    <property type="match status" value="1"/>
</dbReference>
<accession>A0A2G2VDU0</accession>
<feature type="compositionally biased region" description="Basic and acidic residues" evidence="7">
    <location>
        <begin position="590"/>
        <end position="602"/>
    </location>
</feature>
<dbReference type="Proteomes" id="UP000224567">
    <property type="component" value="Unassembled WGS sequence"/>
</dbReference>
<feature type="region of interest" description="Disordered" evidence="7">
    <location>
        <begin position="551"/>
        <end position="602"/>
    </location>
</feature>
<keyword evidence="4" id="KW-0862">Zinc</keyword>
<keyword evidence="6" id="KW-0175">Coiled coil</keyword>
<evidence type="ECO:0000256" key="7">
    <source>
        <dbReference type="SAM" id="MobiDB-lite"/>
    </source>
</evidence>
<dbReference type="PANTHER" id="PTHR33223:SF11">
    <property type="entry name" value="ELEMENT PROTEIN, PUTATIVE-RELATED"/>
    <property type="match status" value="1"/>
</dbReference>
<keyword evidence="3 5" id="KW-0863">Zinc-finger</keyword>
<evidence type="ECO:0000256" key="5">
    <source>
        <dbReference type="PROSITE-ProRule" id="PRU00449"/>
    </source>
</evidence>
<reference evidence="9 10" key="1">
    <citation type="journal article" date="2017" name="Genome Biol.">
        <title>New reference genome sequences of hot pepper reveal the massive evolution of plant disease-resistance genes by retroduplication.</title>
        <authorList>
            <person name="Kim S."/>
            <person name="Park J."/>
            <person name="Yeom S.I."/>
            <person name="Kim Y.M."/>
            <person name="Seo E."/>
            <person name="Kim K.T."/>
            <person name="Kim M.S."/>
            <person name="Lee J.M."/>
            <person name="Cheong K."/>
            <person name="Shin H.S."/>
            <person name="Kim S.B."/>
            <person name="Han K."/>
            <person name="Lee J."/>
            <person name="Park M."/>
            <person name="Lee H.A."/>
            <person name="Lee H.Y."/>
            <person name="Lee Y."/>
            <person name="Oh S."/>
            <person name="Lee J.H."/>
            <person name="Choi E."/>
            <person name="Choi E."/>
            <person name="Lee S.E."/>
            <person name="Jeon J."/>
            <person name="Kim H."/>
            <person name="Choi G."/>
            <person name="Song H."/>
            <person name="Lee J."/>
            <person name="Lee S.C."/>
            <person name="Kwon J.K."/>
            <person name="Lee H.Y."/>
            <person name="Koo N."/>
            <person name="Hong Y."/>
            <person name="Kim R.W."/>
            <person name="Kang W.H."/>
            <person name="Huh J.H."/>
            <person name="Kang B.C."/>
            <person name="Yang T.J."/>
            <person name="Lee Y.H."/>
            <person name="Bennetzen J.L."/>
            <person name="Choi D."/>
        </authorList>
    </citation>
    <scope>NUCLEOTIDE SEQUENCE [LARGE SCALE GENOMIC DNA]</scope>
    <source>
        <strain evidence="10">cv. PBC81</strain>
    </source>
</reference>
<evidence type="ECO:0000313" key="10">
    <source>
        <dbReference type="Proteomes" id="UP000224567"/>
    </source>
</evidence>
<dbReference type="SUPFAM" id="SSF118310">
    <property type="entry name" value="AN1-like Zinc finger"/>
    <property type="match status" value="1"/>
</dbReference>
<organism evidence="9 10">
    <name type="scientific">Capsicum baccatum</name>
    <name type="common">Peruvian pepper</name>
    <dbReference type="NCBI Taxonomy" id="33114"/>
    <lineage>
        <taxon>Eukaryota</taxon>
        <taxon>Viridiplantae</taxon>
        <taxon>Streptophyta</taxon>
        <taxon>Embryophyta</taxon>
        <taxon>Tracheophyta</taxon>
        <taxon>Spermatophyta</taxon>
        <taxon>Magnoliopsida</taxon>
        <taxon>eudicotyledons</taxon>
        <taxon>Gunneridae</taxon>
        <taxon>Pentapetalae</taxon>
        <taxon>asterids</taxon>
        <taxon>lamiids</taxon>
        <taxon>Solanales</taxon>
        <taxon>Solanaceae</taxon>
        <taxon>Solanoideae</taxon>
        <taxon>Capsiceae</taxon>
        <taxon>Capsicum</taxon>
    </lineage>
</organism>
<dbReference type="Pfam" id="PF03732">
    <property type="entry name" value="Retrotrans_gag"/>
    <property type="match status" value="1"/>
</dbReference>
<comment type="caution">
    <text evidence="9">The sequence shown here is derived from an EMBL/GenBank/DDBJ whole genome shotgun (WGS) entry which is preliminary data.</text>
</comment>
<reference evidence="10" key="2">
    <citation type="journal article" date="2017" name="J. Anim. Genet.">
        <title>Multiple reference genome sequences of hot pepper reveal the massive evolution of plant disease resistance genes by retroduplication.</title>
        <authorList>
            <person name="Kim S."/>
            <person name="Park J."/>
            <person name="Yeom S.-I."/>
            <person name="Kim Y.-M."/>
            <person name="Seo E."/>
            <person name="Kim K.-T."/>
            <person name="Kim M.-S."/>
            <person name="Lee J.M."/>
            <person name="Cheong K."/>
            <person name="Shin H.-S."/>
            <person name="Kim S.-B."/>
            <person name="Han K."/>
            <person name="Lee J."/>
            <person name="Park M."/>
            <person name="Lee H.-A."/>
            <person name="Lee H.-Y."/>
            <person name="Lee Y."/>
            <person name="Oh S."/>
            <person name="Lee J.H."/>
            <person name="Choi E."/>
            <person name="Choi E."/>
            <person name="Lee S.E."/>
            <person name="Jeon J."/>
            <person name="Kim H."/>
            <person name="Choi G."/>
            <person name="Song H."/>
            <person name="Lee J."/>
            <person name="Lee S.-C."/>
            <person name="Kwon J.-K."/>
            <person name="Lee H.-Y."/>
            <person name="Koo N."/>
            <person name="Hong Y."/>
            <person name="Kim R.W."/>
            <person name="Kang W.-H."/>
            <person name="Huh J.H."/>
            <person name="Kang B.-C."/>
            <person name="Yang T.-J."/>
            <person name="Lee Y.-H."/>
            <person name="Bennetzen J.L."/>
            <person name="Choi D."/>
        </authorList>
    </citation>
    <scope>NUCLEOTIDE SEQUENCE [LARGE SCALE GENOMIC DNA]</scope>
    <source>
        <strain evidence="10">cv. PBC81</strain>
    </source>
</reference>
<keyword evidence="10" id="KW-1185">Reference proteome</keyword>
<feature type="domain" description="AN1-type" evidence="8">
    <location>
        <begin position="63"/>
        <end position="109"/>
    </location>
</feature>
<evidence type="ECO:0000256" key="3">
    <source>
        <dbReference type="ARBA" id="ARBA00022771"/>
    </source>
</evidence>